<dbReference type="InterPro" id="IPR008912">
    <property type="entry name" value="Uncharacterised_CoxE"/>
</dbReference>
<dbReference type="PANTHER" id="PTHR30634:SF7">
    <property type="entry name" value="VWA DOMAIN-CONTAINING PROTEIN"/>
    <property type="match status" value="1"/>
</dbReference>
<proteinExistence type="predicted"/>
<keyword evidence="3" id="KW-1185">Reference proteome</keyword>
<evidence type="ECO:0000313" key="2">
    <source>
        <dbReference type="EMBL" id="MDR7355522.1"/>
    </source>
</evidence>
<dbReference type="Pfam" id="PF05762">
    <property type="entry name" value="VWA_CoxE"/>
    <property type="match status" value="1"/>
</dbReference>
<dbReference type="RefSeq" id="WP_277104372.1">
    <property type="nucleotide sequence ID" value="NZ_BAAAJS010000010.1"/>
</dbReference>
<protein>
    <submittedName>
        <fullName evidence="2">Mg-chelatase subunit ChlD</fullName>
    </submittedName>
</protein>
<name>A0ABU2BA54_9CORY</name>
<dbReference type="Gene3D" id="3.40.50.410">
    <property type="entry name" value="von Willebrand factor, type A domain"/>
    <property type="match status" value="1"/>
</dbReference>
<accession>A0ABU2BA54</accession>
<reference evidence="2 3" key="1">
    <citation type="submission" date="2023-07" db="EMBL/GenBank/DDBJ databases">
        <title>Sequencing the genomes of 1000 actinobacteria strains.</title>
        <authorList>
            <person name="Klenk H.-P."/>
        </authorList>
    </citation>
    <scope>NUCLEOTIDE SEQUENCE [LARGE SCALE GENOMIC DNA]</scope>
    <source>
        <strain evidence="2 3">DSM 44508</strain>
    </source>
</reference>
<dbReference type="Pfam" id="PF18934">
    <property type="entry name" value="DUF5682"/>
    <property type="match status" value="1"/>
</dbReference>
<dbReference type="InterPro" id="IPR002035">
    <property type="entry name" value="VWF_A"/>
</dbReference>
<dbReference type="SUPFAM" id="SSF53300">
    <property type="entry name" value="vWA-like"/>
    <property type="match status" value="1"/>
</dbReference>
<dbReference type="SMART" id="SM00327">
    <property type="entry name" value="VWA"/>
    <property type="match status" value="1"/>
</dbReference>
<evidence type="ECO:0000313" key="3">
    <source>
        <dbReference type="Proteomes" id="UP001183619"/>
    </source>
</evidence>
<evidence type="ECO:0000259" key="1">
    <source>
        <dbReference type="SMART" id="SM00327"/>
    </source>
</evidence>
<feature type="domain" description="VWFA" evidence="1">
    <location>
        <begin position="935"/>
        <end position="1094"/>
    </location>
</feature>
<gene>
    <name evidence="2" type="ORF">J2S37_002060</name>
</gene>
<comment type="caution">
    <text evidence="2">The sequence shown here is derived from an EMBL/GenBank/DDBJ whole genome shotgun (WGS) entry which is preliminary data.</text>
</comment>
<organism evidence="2 3">
    <name type="scientific">Corynebacterium felinum</name>
    <dbReference type="NCBI Taxonomy" id="131318"/>
    <lineage>
        <taxon>Bacteria</taxon>
        <taxon>Bacillati</taxon>
        <taxon>Actinomycetota</taxon>
        <taxon>Actinomycetes</taxon>
        <taxon>Mycobacteriales</taxon>
        <taxon>Corynebacteriaceae</taxon>
        <taxon>Corynebacterium</taxon>
    </lineage>
</organism>
<dbReference type="Proteomes" id="UP001183619">
    <property type="component" value="Unassembled WGS sequence"/>
</dbReference>
<dbReference type="InterPro" id="IPR036465">
    <property type="entry name" value="vWFA_dom_sf"/>
</dbReference>
<dbReference type="InterPro" id="IPR050458">
    <property type="entry name" value="LolB"/>
</dbReference>
<sequence length="1098" mass="118893">MELVNELDFRKALASLGDYPYIVGIRHHSPACARMVVEAAKALNVQAIAVELPADLADCVHWIAHEETKPPIAIAAAVAGRLNSGVLYPFAEFSPELAIMRWALAHNIPIYPIDLPVGAPIGTAAGLEELDGFTELSQSSEIISQETWDTCVETRAVGQSWQAIRTAALAVGVATRLVERPDLRTLRRERYMRHALKSVPERTLIVVGSYHCKGLLEDDGASIDSLADCDTVTTSIVPYSYAQLDSRSGYGAGIRDPWWQQEVLGASKEEITQLVYEVMVKITRQLRAQGHSAGTGETIEAVRVACDLAGLRQLPSVGRREVIEAVTTVFAHGEIMGRGRAVARALEKVLVGNVLGKVAPGTPTPALVEETKRQLEKVKLPADISAPTKTFRLDPFSGPTALKRHVLLNQLKALKIPYVVDKTVGYNRGFKSLGYKVSCTWSPSAETAVNLAAAHGVTLAQAVTHLLFVRLQGMDLTLEKMLGALETAIGCGLDLVVRHIVEELSTSWLQQLSLRHAVTVAETLSGVVSATDAGALMLEESTKEQCVALSQELVPIIIASIEGIAGSSDPNDARALGQLMSFGGEYEGALNYALRRMKTKGSDLMQGAAYALAPERNTSAMVGSWVDRASKPKLIGFFAALGSAWPESPLLEEFIHNIETLPDATFVGHLPNYRAVFDHTSPVDREAFLDRLEERLGSIDTEFSSGLSPEDALEFAQRDANARKLLKTLGLMDLSFDPATRWRLVLGAQPDQLEGNARTMAATLDELYGSSPEETFGGDGRVRAGNKPGTISTREWKQDIELLFGDEGVQEIFADALEAGRSDVVAHLDADSVVPSVETLQTILNIKGALPEARVAKLRPVVEKIVKELSEQLASQIRPALSQLTAAKVGTKKSARLALPATIRANVKNVVEIDGRPSIVPVNPKFFQTQKKISPWHVIVVVDVSGSMERSTIFAAMTTAILTQIRTMKVTFITFDTEVVDLSDHADDPLSLLLEISVGGGTNIARALRYAENRVSNPSRTAVILVTDFEEFGPTNPLVDAIRRLHSSGVRLMGCAALDDSGQATYNEAIVKQVVSAGMRVAQVTPLELARWVTEVLK</sequence>
<dbReference type="InterPro" id="IPR043737">
    <property type="entry name" value="DUF5682"/>
</dbReference>
<dbReference type="PANTHER" id="PTHR30634">
    <property type="entry name" value="OUTER MEMBRANE LOLAB LIPOPROTEIN INSERTION APPARATUS"/>
    <property type="match status" value="1"/>
</dbReference>
<dbReference type="EMBL" id="JAVDYF010000001">
    <property type="protein sequence ID" value="MDR7355522.1"/>
    <property type="molecule type" value="Genomic_DNA"/>
</dbReference>